<dbReference type="InterPro" id="IPR036279">
    <property type="entry name" value="5-3_exonuclease_C_sf"/>
</dbReference>
<dbReference type="GO" id="GO:0003677">
    <property type="term" value="F:DNA binding"/>
    <property type="evidence" value="ECO:0007669"/>
    <property type="project" value="UniProtKB-KW"/>
</dbReference>
<dbReference type="GO" id="GO:0006261">
    <property type="term" value="P:DNA-templated DNA replication"/>
    <property type="evidence" value="ECO:0007669"/>
    <property type="project" value="InterPro"/>
</dbReference>
<dbReference type="InterPro" id="IPR002421">
    <property type="entry name" value="5-3_exonuclease"/>
</dbReference>
<dbReference type="Gene3D" id="3.40.50.1010">
    <property type="entry name" value="5'-nuclease"/>
    <property type="match status" value="1"/>
</dbReference>
<dbReference type="EC" id="2.7.7.7" evidence="2"/>
<dbReference type="SMART" id="SM00475">
    <property type="entry name" value="53EXOc"/>
    <property type="match status" value="1"/>
</dbReference>
<dbReference type="SUPFAM" id="SSF88723">
    <property type="entry name" value="PIN domain-like"/>
    <property type="match status" value="1"/>
</dbReference>
<evidence type="ECO:0000256" key="4">
    <source>
        <dbReference type="ARBA" id="ARBA00022695"/>
    </source>
</evidence>
<dbReference type="Pfam" id="PF02739">
    <property type="entry name" value="5_3_exonuc_N"/>
    <property type="match status" value="1"/>
</dbReference>
<dbReference type="PRINTS" id="PR00868">
    <property type="entry name" value="DNAPOLI"/>
</dbReference>
<evidence type="ECO:0000256" key="9">
    <source>
        <dbReference type="ARBA" id="ARBA00023204"/>
    </source>
</evidence>
<dbReference type="Gene3D" id="3.30.420.10">
    <property type="entry name" value="Ribonuclease H-like superfamily/Ribonuclease H"/>
    <property type="match status" value="1"/>
</dbReference>
<dbReference type="InterPro" id="IPR036397">
    <property type="entry name" value="RNaseH_sf"/>
</dbReference>
<evidence type="ECO:0000313" key="13">
    <source>
        <dbReference type="EMBL" id="CAF2063264.1"/>
    </source>
</evidence>
<dbReference type="Proteomes" id="UP000663887">
    <property type="component" value="Unassembled WGS sequence"/>
</dbReference>
<dbReference type="FunFam" id="1.10.150.20:FF:000003">
    <property type="entry name" value="DNA polymerase I"/>
    <property type="match status" value="1"/>
</dbReference>
<dbReference type="InterPro" id="IPR002298">
    <property type="entry name" value="DNA_polymerase_A"/>
</dbReference>
<evidence type="ECO:0000256" key="1">
    <source>
        <dbReference type="ARBA" id="ARBA00007705"/>
    </source>
</evidence>
<dbReference type="CDD" id="cd08637">
    <property type="entry name" value="DNA_pol_A_pol_I_C"/>
    <property type="match status" value="1"/>
</dbReference>
<dbReference type="NCBIfam" id="NF004397">
    <property type="entry name" value="PRK05755.1"/>
    <property type="match status" value="1"/>
</dbReference>
<evidence type="ECO:0000256" key="7">
    <source>
        <dbReference type="ARBA" id="ARBA00022932"/>
    </source>
</evidence>
<evidence type="ECO:0000256" key="8">
    <source>
        <dbReference type="ARBA" id="ARBA00023125"/>
    </source>
</evidence>
<keyword evidence="5" id="KW-0235">DNA replication</keyword>
<proteinExistence type="inferred from homology"/>
<keyword evidence="8" id="KW-0238">DNA-binding</keyword>
<dbReference type="EMBL" id="CAJNRG010004098">
    <property type="protein sequence ID" value="CAF2063264.1"/>
    <property type="molecule type" value="Genomic_DNA"/>
</dbReference>
<dbReference type="SMART" id="SM00482">
    <property type="entry name" value="POLAc"/>
    <property type="match status" value="1"/>
</dbReference>
<feature type="domain" description="DNA-directed DNA polymerase family A palm" evidence="12">
    <location>
        <begin position="602"/>
        <end position="808"/>
    </location>
</feature>
<organism evidence="13 14">
    <name type="scientific">Rotaria magnacalcarata</name>
    <dbReference type="NCBI Taxonomy" id="392030"/>
    <lineage>
        <taxon>Eukaryota</taxon>
        <taxon>Metazoa</taxon>
        <taxon>Spiralia</taxon>
        <taxon>Gnathifera</taxon>
        <taxon>Rotifera</taxon>
        <taxon>Eurotatoria</taxon>
        <taxon>Bdelloidea</taxon>
        <taxon>Philodinida</taxon>
        <taxon>Philodinidae</taxon>
        <taxon>Rotaria</taxon>
    </lineage>
</organism>
<dbReference type="Pfam" id="PF00476">
    <property type="entry name" value="DNA_pol_A"/>
    <property type="match status" value="1"/>
</dbReference>
<dbReference type="InterPro" id="IPR012337">
    <property type="entry name" value="RNaseH-like_sf"/>
</dbReference>
<dbReference type="InterPro" id="IPR019760">
    <property type="entry name" value="DNA-dir_DNA_pol_A_CS"/>
</dbReference>
<dbReference type="InterPro" id="IPR043502">
    <property type="entry name" value="DNA/RNA_pol_sf"/>
</dbReference>
<dbReference type="InterPro" id="IPR001098">
    <property type="entry name" value="DNA-dir_DNA_pol_A_palm_dom"/>
</dbReference>
<dbReference type="PANTHER" id="PTHR10133">
    <property type="entry name" value="DNA POLYMERASE I"/>
    <property type="match status" value="1"/>
</dbReference>
<dbReference type="Gene3D" id="1.20.1060.10">
    <property type="entry name" value="Taq DNA Polymerase, Chain T, domain 4"/>
    <property type="match status" value="1"/>
</dbReference>
<name>A0A816QN63_9BILA</name>
<evidence type="ECO:0000256" key="5">
    <source>
        <dbReference type="ARBA" id="ARBA00022705"/>
    </source>
</evidence>
<dbReference type="SUPFAM" id="SSF53098">
    <property type="entry name" value="Ribonuclease H-like"/>
    <property type="match status" value="1"/>
</dbReference>
<dbReference type="PROSITE" id="PS00447">
    <property type="entry name" value="DNA_POLYMERASE_A"/>
    <property type="match status" value="1"/>
</dbReference>
<dbReference type="AlphaFoldDB" id="A0A816QN63"/>
<accession>A0A816QN63</accession>
<feature type="domain" description="5'-3' exonuclease" evidence="11">
    <location>
        <begin position="1"/>
        <end position="218"/>
    </location>
</feature>
<keyword evidence="6" id="KW-0227">DNA damage</keyword>
<comment type="catalytic activity">
    <reaction evidence="10">
        <text>DNA(n) + a 2'-deoxyribonucleoside 5'-triphosphate = DNA(n+1) + diphosphate</text>
        <dbReference type="Rhea" id="RHEA:22508"/>
        <dbReference type="Rhea" id="RHEA-COMP:17339"/>
        <dbReference type="Rhea" id="RHEA-COMP:17340"/>
        <dbReference type="ChEBI" id="CHEBI:33019"/>
        <dbReference type="ChEBI" id="CHEBI:61560"/>
        <dbReference type="ChEBI" id="CHEBI:173112"/>
        <dbReference type="EC" id="2.7.7.7"/>
    </reaction>
</comment>
<dbReference type="SUPFAM" id="SSF47807">
    <property type="entry name" value="5' to 3' exonuclease, C-terminal subdomain"/>
    <property type="match status" value="1"/>
</dbReference>
<dbReference type="CDD" id="cd09859">
    <property type="entry name" value="PIN_53EXO"/>
    <property type="match status" value="1"/>
</dbReference>
<dbReference type="GO" id="GO:0006302">
    <property type="term" value="P:double-strand break repair"/>
    <property type="evidence" value="ECO:0007669"/>
    <property type="project" value="TreeGrafter"/>
</dbReference>
<dbReference type="GO" id="GO:0008409">
    <property type="term" value="F:5'-3' exonuclease activity"/>
    <property type="evidence" value="ECO:0007669"/>
    <property type="project" value="InterPro"/>
</dbReference>
<dbReference type="Gene3D" id="3.30.70.370">
    <property type="match status" value="1"/>
</dbReference>
<dbReference type="GO" id="GO:0003887">
    <property type="term" value="F:DNA-directed DNA polymerase activity"/>
    <property type="evidence" value="ECO:0007669"/>
    <property type="project" value="UniProtKB-KW"/>
</dbReference>
<keyword evidence="3" id="KW-0808">Transferase</keyword>
<dbReference type="InterPro" id="IPR029060">
    <property type="entry name" value="PIN-like_dom_sf"/>
</dbReference>
<dbReference type="SMART" id="SM00279">
    <property type="entry name" value="HhH2"/>
    <property type="match status" value="1"/>
</dbReference>
<keyword evidence="7" id="KW-0239">DNA-directed DNA polymerase</keyword>
<sequence>MLLKLINDFKPEYAVVVLDSKGKNFRHDLFKEYKANRPPAPDDLISQLQIVRKAVEALNFCVLAKDGFEADDIIATIAKNTIFQGQEAIIISSDKDLLQLMDDKIRIYDPVKSKFISADDVLAKFGVLPNKLREVQALMGDSSDNIPGVKGIGPKTASELINNFGNLEGVYASLDKIKSLRQQELLINYKTQAFLSWQLVGLDTQVDVPKNLDVFAWLNNEELKIVEFITEYGFRSLGKRIENLFNIKIEQHVEQIIKPSLKLEYSQSKRIIINSNDSLSELQDKIEDTGVIGVSFEQRDNYNIVSIALKNQIYLLSYNPQKLAYTVDLFSYANKDSLPIYYNEFIDKLFASFSVKKITSDLKNLYKNFIGPLNSFEDLNLMDYCLSAGNKTKSIEEIINYYTANNVDSTLSSIDLSQYFSDCYEAMKTELFNQKTLHLYQTIDLPLCRILHCMEVDGIKINISYLQKLSTEFQKEIELLEKEIFKFCGEEFNVSSPKQLGQILFEKLKLPFSKISGKSKSYGTGVEILEKLSEDGYGIADLLLKYRHLTKLKNTYTDTLPKQADPRTSRIHTTFLQTSTTTGRLSSNNPNVQNIPIRTKEGNNIRAAFVASSGYKLISADYSQIELRILSHVANIKTLKEAFIKGEDIHKQTASQIFGVKLDEVTPELRRNAKAINFGIIYGISSFGLAKNLNITRKSATDYIAKYFQEYPGIEKYMADTINFAKQNLYVENLLGRRCYIPMINNKNHALRSFAERAAINAPMQSLTADIAKMAMVAIDKKLQVESFKTKMILQIHDELVFEAPLSEVETVAKLVKSTMENIITLDVPTVVDVSCGDNWQEI</sequence>
<comment type="similarity">
    <text evidence="1">Belongs to the DNA polymerase type-A family.</text>
</comment>
<dbReference type="PANTHER" id="PTHR10133:SF27">
    <property type="entry name" value="DNA POLYMERASE NU"/>
    <property type="match status" value="1"/>
</dbReference>
<protein>
    <recommendedName>
        <fullName evidence="2">DNA-directed DNA polymerase</fullName>
        <ecNumber evidence="2">2.7.7.7</ecNumber>
    </recommendedName>
</protein>
<comment type="caution">
    <text evidence="13">The sequence shown here is derived from an EMBL/GenBank/DDBJ whole genome shotgun (WGS) entry which is preliminary data.</text>
</comment>
<evidence type="ECO:0000259" key="12">
    <source>
        <dbReference type="SMART" id="SM00482"/>
    </source>
</evidence>
<evidence type="ECO:0000256" key="10">
    <source>
        <dbReference type="ARBA" id="ARBA00049244"/>
    </source>
</evidence>
<dbReference type="InterPro" id="IPR018320">
    <property type="entry name" value="DNA_polymerase_1"/>
</dbReference>
<keyword evidence="4" id="KW-0548">Nucleotidyltransferase</keyword>
<dbReference type="InterPro" id="IPR008918">
    <property type="entry name" value="HhH2"/>
</dbReference>
<dbReference type="Pfam" id="PF01367">
    <property type="entry name" value="5_3_exonuc"/>
    <property type="match status" value="1"/>
</dbReference>
<evidence type="ECO:0000256" key="3">
    <source>
        <dbReference type="ARBA" id="ARBA00022679"/>
    </source>
</evidence>
<evidence type="ECO:0000256" key="2">
    <source>
        <dbReference type="ARBA" id="ARBA00012417"/>
    </source>
</evidence>
<dbReference type="InterPro" id="IPR020046">
    <property type="entry name" value="5-3_exonucl_a-hlix_arch_N"/>
</dbReference>
<gene>
    <name evidence="13" type="ORF">XDN619_LOCUS10976</name>
</gene>
<dbReference type="FunFam" id="1.10.150.20:FF:000002">
    <property type="entry name" value="DNA polymerase I"/>
    <property type="match status" value="1"/>
</dbReference>
<evidence type="ECO:0000256" key="6">
    <source>
        <dbReference type="ARBA" id="ARBA00022763"/>
    </source>
</evidence>
<evidence type="ECO:0000259" key="11">
    <source>
        <dbReference type="SMART" id="SM00475"/>
    </source>
</evidence>
<dbReference type="Gene3D" id="1.10.150.20">
    <property type="entry name" value="5' to 3' exonuclease, C-terminal subdomain"/>
    <property type="match status" value="2"/>
</dbReference>
<dbReference type="FunFam" id="1.20.1060.10:FF:000001">
    <property type="entry name" value="DNA polymerase I"/>
    <property type="match status" value="1"/>
</dbReference>
<evidence type="ECO:0000313" key="14">
    <source>
        <dbReference type="Proteomes" id="UP000663887"/>
    </source>
</evidence>
<dbReference type="NCBIfam" id="TIGR00593">
    <property type="entry name" value="pola"/>
    <property type="match status" value="1"/>
</dbReference>
<keyword evidence="9" id="KW-0234">DNA repair</keyword>
<dbReference type="SUPFAM" id="SSF56672">
    <property type="entry name" value="DNA/RNA polymerases"/>
    <property type="match status" value="1"/>
</dbReference>
<dbReference type="InterPro" id="IPR020045">
    <property type="entry name" value="DNA_polI_H3TH"/>
</dbReference>
<reference evidence="13" key="1">
    <citation type="submission" date="2021-02" db="EMBL/GenBank/DDBJ databases">
        <authorList>
            <person name="Nowell W R."/>
        </authorList>
    </citation>
    <scope>NUCLEOTIDE SEQUENCE</scope>
</reference>
<dbReference type="CDD" id="cd09898">
    <property type="entry name" value="H3TH_53EXO"/>
    <property type="match status" value="1"/>
</dbReference>